<dbReference type="EMBL" id="WUTW01000005">
    <property type="protein sequence ID" value="MXQ67040.1"/>
    <property type="molecule type" value="Genomic_DNA"/>
</dbReference>
<dbReference type="Pfam" id="PF00589">
    <property type="entry name" value="Phage_integrase"/>
    <property type="match status" value="1"/>
</dbReference>
<dbReference type="GO" id="GO:0006310">
    <property type="term" value="P:DNA recombination"/>
    <property type="evidence" value="ECO:0007669"/>
    <property type="project" value="UniProtKB-KW"/>
</dbReference>
<feature type="region of interest" description="Disordered" evidence="2">
    <location>
        <begin position="1"/>
        <end position="37"/>
    </location>
</feature>
<dbReference type="GO" id="GO:0015074">
    <property type="term" value="P:DNA integration"/>
    <property type="evidence" value="ECO:0007669"/>
    <property type="project" value="InterPro"/>
</dbReference>
<gene>
    <name evidence="4" type="ORF">GQ466_23770</name>
</gene>
<dbReference type="InterPro" id="IPR011010">
    <property type="entry name" value="DNA_brk_join_enz"/>
</dbReference>
<name>A0A6I4WDY4_9ACTN</name>
<dbReference type="Gene3D" id="1.10.443.10">
    <property type="entry name" value="Intergrase catalytic core"/>
    <property type="match status" value="1"/>
</dbReference>
<keyword evidence="5" id="KW-1185">Reference proteome</keyword>
<accession>A0A6I4WDY4</accession>
<keyword evidence="1" id="KW-0233">DNA recombination</keyword>
<evidence type="ECO:0000256" key="2">
    <source>
        <dbReference type="SAM" id="MobiDB-lite"/>
    </source>
</evidence>
<proteinExistence type="predicted"/>
<dbReference type="GO" id="GO:0003677">
    <property type="term" value="F:DNA binding"/>
    <property type="evidence" value="ECO:0007669"/>
    <property type="project" value="InterPro"/>
</dbReference>
<sequence length="111" mass="11915">MVPSQPGASPLDRTEKRKAISNEAGVHKKQSHDARRTAGALMAARAIDLRAAQKMPGHAQVTTTEYYSVIASQLVQEAGNRLGSSFAAKTGELRPTPMSEQGPCSSEERRP</sequence>
<evidence type="ECO:0000313" key="4">
    <source>
        <dbReference type="EMBL" id="MXQ67040.1"/>
    </source>
</evidence>
<reference evidence="4 5" key="1">
    <citation type="submission" date="2019-12" db="EMBL/GenBank/DDBJ databases">
        <title>Nocardia macrotermitis sp. nov. and Nocardia aurantia sp. nov., isolated from the gut of the fungus growing-termite Macrotermes natalensis.</title>
        <authorList>
            <person name="Christine B."/>
            <person name="Rene B."/>
        </authorList>
    </citation>
    <scope>NUCLEOTIDE SEQUENCE [LARGE SCALE GENOMIC DNA]</scope>
    <source>
        <strain evidence="4 5">DSM 102126</strain>
    </source>
</reference>
<dbReference type="SUPFAM" id="SSF56349">
    <property type="entry name" value="DNA breaking-rejoining enzymes"/>
    <property type="match status" value="1"/>
</dbReference>
<evidence type="ECO:0000313" key="5">
    <source>
        <dbReference type="Proteomes" id="UP000431901"/>
    </source>
</evidence>
<evidence type="ECO:0000259" key="3">
    <source>
        <dbReference type="Pfam" id="PF00589"/>
    </source>
</evidence>
<feature type="region of interest" description="Disordered" evidence="2">
    <location>
        <begin position="86"/>
        <end position="111"/>
    </location>
</feature>
<dbReference type="AlphaFoldDB" id="A0A6I4WDY4"/>
<dbReference type="InterPro" id="IPR013762">
    <property type="entry name" value="Integrase-like_cat_sf"/>
</dbReference>
<evidence type="ECO:0000256" key="1">
    <source>
        <dbReference type="ARBA" id="ARBA00023172"/>
    </source>
</evidence>
<protein>
    <submittedName>
        <fullName evidence="4">Tyrosine-type recombinase/integrase</fullName>
    </submittedName>
</protein>
<organism evidence="4 5">
    <name type="scientific">Actinomadura rayongensis</name>
    <dbReference type="NCBI Taxonomy" id="1429076"/>
    <lineage>
        <taxon>Bacteria</taxon>
        <taxon>Bacillati</taxon>
        <taxon>Actinomycetota</taxon>
        <taxon>Actinomycetes</taxon>
        <taxon>Streptosporangiales</taxon>
        <taxon>Thermomonosporaceae</taxon>
        <taxon>Actinomadura</taxon>
    </lineage>
</organism>
<dbReference type="InterPro" id="IPR002104">
    <property type="entry name" value="Integrase_catalytic"/>
</dbReference>
<dbReference type="RefSeq" id="WP_161105201.1">
    <property type="nucleotide sequence ID" value="NZ_JBHLYI010000003.1"/>
</dbReference>
<dbReference type="Proteomes" id="UP000431901">
    <property type="component" value="Unassembled WGS sequence"/>
</dbReference>
<feature type="domain" description="Tyr recombinase" evidence="3">
    <location>
        <begin position="18"/>
        <end position="68"/>
    </location>
</feature>
<comment type="caution">
    <text evidence="4">The sequence shown here is derived from an EMBL/GenBank/DDBJ whole genome shotgun (WGS) entry which is preliminary data.</text>
</comment>